<sequence>MGQAAAQAVSERITDLLQSKDTINMIFAAAPSQNEFLEALRSDNTIDWKRINAFHMDEYVGLPEDAPQRFANFLKLKIFDAMPFRAVHYLNGNAPDPAAECTRYETLLNKMPADIVCMGIGENTHIAFNDPHVADFNDTHLVKVVDLDMECRQQQVNDACFAVLEQVPTHALTLTVPALVRAAYIFCMVPGEKKANAVYHTLHEHIGERYPSTILRTHGNATLYVDADSAARI</sequence>
<comment type="caution">
    <text evidence="2">The sequence shown here is derived from an EMBL/GenBank/DDBJ whole genome shotgun (WGS) entry which is preliminary data.</text>
</comment>
<feature type="domain" description="Glucosamine/galactosamine-6-phosphate isomerase" evidence="1">
    <location>
        <begin position="3"/>
        <end position="220"/>
    </location>
</feature>
<dbReference type="Proteomes" id="UP000613030">
    <property type="component" value="Unassembled WGS sequence"/>
</dbReference>
<dbReference type="Pfam" id="PF01182">
    <property type="entry name" value="Glucosamine_iso"/>
    <property type="match status" value="1"/>
</dbReference>
<reference evidence="2 3" key="1">
    <citation type="submission" date="2021-01" db="EMBL/GenBank/DDBJ databases">
        <title>Chryseolinea sp. Jin1 Genome sequencing and assembly.</title>
        <authorList>
            <person name="Kim I."/>
        </authorList>
    </citation>
    <scope>NUCLEOTIDE SEQUENCE [LARGE SCALE GENOMIC DNA]</scope>
    <source>
        <strain evidence="2 3">Jin1</strain>
    </source>
</reference>
<dbReference type="InterPro" id="IPR006148">
    <property type="entry name" value="Glc/Gal-6P_isomerase"/>
</dbReference>
<evidence type="ECO:0000313" key="3">
    <source>
        <dbReference type="Proteomes" id="UP000613030"/>
    </source>
</evidence>
<dbReference type="InterPro" id="IPR037171">
    <property type="entry name" value="NagB/RpiA_transferase-like"/>
</dbReference>
<protein>
    <submittedName>
        <fullName evidence="2">Glucosamine-6-phosphate deaminase</fullName>
    </submittedName>
</protein>
<gene>
    <name evidence="2" type="ORF">JI741_17265</name>
</gene>
<dbReference type="CDD" id="cd01399">
    <property type="entry name" value="GlcN6P_deaminase"/>
    <property type="match status" value="1"/>
</dbReference>
<accession>A0ABS1KUR7</accession>
<organism evidence="2 3">
    <name type="scientific">Chryseolinea lacunae</name>
    <dbReference type="NCBI Taxonomy" id="2801331"/>
    <lineage>
        <taxon>Bacteria</taxon>
        <taxon>Pseudomonadati</taxon>
        <taxon>Bacteroidota</taxon>
        <taxon>Cytophagia</taxon>
        <taxon>Cytophagales</taxon>
        <taxon>Fulvivirgaceae</taxon>
        <taxon>Chryseolinea</taxon>
    </lineage>
</organism>
<dbReference type="InterPro" id="IPR004547">
    <property type="entry name" value="Glucosamine6P_isomerase"/>
</dbReference>
<keyword evidence="3" id="KW-1185">Reference proteome</keyword>
<name>A0ABS1KUR7_9BACT</name>
<evidence type="ECO:0000259" key="1">
    <source>
        <dbReference type="Pfam" id="PF01182"/>
    </source>
</evidence>
<dbReference type="PANTHER" id="PTHR11280">
    <property type="entry name" value="GLUCOSAMINE-6-PHOSPHATE ISOMERASE"/>
    <property type="match status" value="1"/>
</dbReference>
<dbReference type="EMBL" id="JAERRB010000005">
    <property type="protein sequence ID" value="MBL0742982.1"/>
    <property type="molecule type" value="Genomic_DNA"/>
</dbReference>
<proteinExistence type="predicted"/>
<dbReference type="Gene3D" id="3.40.50.1360">
    <property type="match status" value="1"/>
</dbReference>
<evidence type="ECO:0000313" key="2">
    <source>
        <dbReference type="EMBL" id="MBL0742982.1"/>
    </source>
</evidence>
<dbReference type="PANTHER" id="PTHR11280:SF6">
    <property type="entry name" value="GLUCOSAMINE-6-PHOSPHATE ISOMERASE NAGB"/>
    <property type="match status" value="1"/>
</dbReference>
<dbReference type="SUPFAM" id="SSF100950">
    <property type="entry name" value="NagB/RpiA/CoA transferase-like"/>
    <property type="match status" value="1"/>
</dbReference>